<reference evidence="3" key="1">
    <citation type="journal article" date="2019" name="Int. J. Syst. Evol. Microbiol.">
        <title>The Global Catalogue of Microorganisms (GCM) 10K type strain sequencing project: providing services to taxonomists for standard genome sequencing and annotation.</title>
        <authorList>
            <consortium name="The Broad Institute Genomics Platform"/>
            <consortium name="The Broad Institute Genome Sequencing Center for Infectious Disease"/>
            <person name="Wu L."/>
            <person name="Ma J."/>
        </authorList>
    </citation>
    <scope>NUCLEOTIDE SEQUENCE [LARGE SCALE GENOMIC DNA]</scope>
    <source>
        <strain evidence="3">JCM 18532</strain>
    </source>
</reference>
<comment type="caution">
    <text evidence="2">The sequence shown here is derived from an EMBL/GenBank/DDBJ whole genome shotgun (WGS) entry which is preliminary data.</text>
</comment>
<sequence length="237" mass="23980">MSLGVRYDDPDAGNRAGARAVSAVPPAARATTPGWRDPRLWVGLLIVAASVVAGSRLLAAADDTVAVWAVAADAGPGAALTEGDLVVHRVRFAESDDLAGYYRVDDTLPGELRLVRGVGAGELLPRGAVGAADQPTDTVELPVAVESDQVPPAVQAGSVVDVYLVGDPARGEAAAVEPGTPVLQEATVVDAPTSDGGFGGAAGQRQLVLAVPQDDAAAYFAAVAAFESPLLTVVRRG</sequence>
<dbReference type="RefSeq" id="WP_345525811.1">
    <property type="nucleotide sequence ID" value="NZ_BAABKN010000009.1"/>
</dbReference>
<keyword evidence="3" id="KW-1185">Reference proteome</keyword>
<organism evidence="2 3">
    <name type="scientific">Nocardioides endophyticus</name>
    <dbReference type="NCBI Taxonomy" id="1353775"/>
    <lineage>
        <taxon>Bacteria</taxon>
        <taxon>Bacillati</taxon>
        <taxon>Actinomycetota</taxon>
        <taxon>Actinomycetes</taxon>
        <taxon>Propionibacteriales</taxon>
        <taxon>Nocardioidaceae</taxon>
        <taxon>Nocardioides</taxon>
    </lineage>
</organism>
<evidence type="ECO:0000313" key="2">
    <source>
        <dbReference type="EMBL" id="GAA4730570.1"/>
    </source>
</evidence>
<accession>A0ABP8YHT9</accession>
<feature type="compositionally biased region" description="Low complexity" evidence="1">
    <location>
        <begin position="15"/>
        <end position="32"/>
    </location>
</feature>
<proteinExistence type="predicted"/>
<evidence type="ECO:0008006" key="4">
    <source>
        <dbReference type="Google" id="ProtNLM"/>
    </source>
</evidence>
<evidence type="ECO:0000313" key="3">
    <source>
        <dbReference type="Proteomes" id="UP001499882"/>
    </source>
</evidence>
<name>A0ABP8YHT9_9ACTN</name>
<dbReference type="EMBL" id="BAABKN010000009">
    <property type="protein sequence ID" value="GAA4730570.1"/>
    <property type="molecule type" value="Genomic_DNA"/>
</dbReference>
<feature type="region of interest" description="Disordered" evidence="1">
    <location>
        <begin position="1"/>
        <end position="32"/>
    </location>
</feature>
<protein>
    <recommendedName>
        <fullName evidence="4">SAF domain-containing protein</fullName>
    </recommendedName>
</protein>
<evidence type="ECO:0000256" key="1">
    <source>
        <dbReference type="SAM" id="MobiDB-lite"/>
    </source>
</evidence>
<gene>
    <name evidence="2" type="ORF">GCM10023350_12280</name>
</gene>
<dbReference type="Proteomes" id="UP001499882">
    <property type="component" value="Unassembled WGS sequence"/>
</dbReference>